<dbReference type="InterPro" id="IPR029063">
    <property type="entry name" value="SAM-dependent_MTases_sf"/>
</dbReference>
<dbReference type="Pfam" id="PF05050">
    <property type="entry name" value="Methyltransf_21"/>
    <property type="match status" value="1"/>
</dbReference>
<dbReference type="NCBIfam" id="TIGR01444">
    <property type="entry name" value="fkbM_fam"/>
    <property type="match status" value="1"/>
</dbReference>
<dbReference type="SUPFAM" id="SSF53335">
    <property type="entry name" value="S-adenosyl-L-methionine-dependent methyltransferases"/>
    <property type="match status" value="1"/>
</dbReference>
<gene>
    <name evidence="2" type="ORF">UFOVP245_200</name>
</gene>
<reference evidence="2" key="1">
    <citation type="submission" date="2020-05" db="EMBL/GenBank/DDBJ databases">
        <authorList>
            <person name="Chiriac C."/>
            <person name="Salcher M."/>
            <person name="Ghai R."/>
            <person name="Kavagutti S V."/>
        </authorList>
    </citation>
    <scope>NUCLEOTIDE SEQUENCE</scope>
</reference>
<dbReference type="PANTHER" id="PTHR34203:SF15">
    <property type="entry name" value="SLL1173 PROTEIN"/>
    <property type="match status" value="1"/>
</dbReference>
<evidence type="ECO:0000313" key="2">
    <source>
        <dbReference type="EMBL" id="CAB5221598.1"/>
    </source>
</evidence>
<dbReference type="Gene3D" id="3.40.50.150">
    <property type="entry name" value="Vaccinia Virus protein VP39"/>
    <property type="match status" value="1"/>
</dbReference>
<dbReference type="PANTHER" id="PTHR34203">
    <property type="entry name" value="METHYLTRANSFERASE, FKBM FAMILY PROTEIN"/>
    <property type="match status" value="1"/>
</dbReference>
<evidence type="ECO:0000259" key="1">
    <source>
        <dbReference type="Pfam" id="PF05050"/>
    </source>
</evidence>
<feature type="domain" description="Methyltransferase FkbM" evidence="1">
    <location>
        <begin position="19"/>
        <end position="193"/>
    </location>
</feature>
<dbReference type="InterPro" id="IPR006342">
    <property type="entry name" value="FkbM_mtfrase"/>
</dbReference>
<keyword evidence="2" id="KW-0489">Methyltransferase</keyword>
<dbReference type="EMBL" id="LR798287">
    <property type="protein sequence ID" value="CAB5221598.1"/>
    <property type="molecule type" value="Genomic_DNA"/>
</dbReference>
<protein>
    <submittedName>
        <fullName evidence="2">FkbM_fam, methyltransferase, FkbM family</fullName>
    </submittedName>
</protein>
<dbReference type="GO" id="GO:0032259">
    <property type="term" value="P:methylation"/>
    <property type="evidence" value="ECO:0007669"/>
    <property type="project" value="UniProtKB-KW"/>
</dbReference>
<name>A0A6J7WXM2_9CAUD</name>
<proteinExistence type="predicted"/>
<dbReference type="InterPro" id="IPR052514">
    <property type="entry name" value="SAM-dependent_MTase"/>
</dbReference>
<dbReference type="GO" id="GO:0008168">
    <property type="term" value="F:methyltransferase activity"/>
    <property type="evidence" value="ECO:0007669"/>
    <property type="project" value="UniProtKB-KW"/>
</dbReference>
<sequence length="225" mass="25960">MTYFNRTMIERAKRGVMLDIGACHGIYMEPMSEKATKVYAFEPFHENLNVMYKANKFPNVEIVPVVLSDKDDRVRLYTCTKNGEYSIGQHTISNNVADIKDWGHSSDKFNVVRSYRLDTFVKEQNISNITAIKIDVEGAEDRVLEGARQTLKDNNAIISIETHVPWDFGSRAQPFVDMLKSVETILRDCGYVFWTPQREMLTYMDKSMEFYCVKPNADGYCESPF</sequence>
<keyword evidence="2" id="KW-0808">Transferase</keyword>
<accession>A0A6J7WXM2</accession>
<organism evidence="2">
    <name type="scientific">uncultured Caudovirales phage</name>
    <dbReference type="NCBI Taxonomy" id="2100421"/>
    <lineage>
        <taxon>Viruses</taxon>
        <taxon>Duplodnaviria</taxon>
        <taxon>Heunggongvirae</taxon>
        <taxon>Uroviricota</taxon>
        <taxon>Caudoviricetes</taxon>
        <taxon>Peduoviridae</taxon>
        <taxon>Maltschvirus</taxon>
        <taxon>Maltschvirus maltsch</taxon>
    </lineage>
</organism>